<organism evidence="2 3">
    <name type="scientific">Candidatus Lambdaproteobacteria bacterium RIFOXYD2_FULL_50_16</name>
    <dbReference type="NCBI Taxonomy" id="1817772"/>
    <lineage>
        <taxon>Bacteria</taxon>
        <taxon>Pseudomonadati</taxon>
        <taxon>Pseudomonadota</taxon>
        <taxon>Candidatus Lambdaproteobacteria</taxon>
    </lineage>
</organism>
<dbReference type="STRING" id="1817772.A2527_06880"/>
<evidence type="ECO:0000313" key="2">
    <source>
        <dbReference type="EMBL" id="OGG95547.1"/>
    </source>
</evidence>
<protein>
    <submittedName>
        <fullName evidence="2">Uncharacterized protein</fullName>
    </submittedName>
</protein>
<keyword evidence="1" id="KW-0732">Signal</keyword>
<name>A0A1F6GBP8_9PROT</name>
<dbReference type="AlphaFoldDB" id="A0A1F6GBP8"/>
<reference evidence="2 3" key="1">
    <citation type="journal article" date="2016" name="Nat. Commun.">
        <title>Thousands of microbial genomes shed light on interconnected biogeochemical processes in an aquifer system.</title>
        <authorList>
            <person name="Anantharaman K."/>
            <person name="Brown C.T."/>
            <person name="Hug L.A."/>
            <person name="Sharon I."/>
            <person name="Castelle C.J."/>
            <person name="Probst A.J."/>
            <person name="Thomas B.C."/>
            <person name="Singh A."/>
            <person name="Wilkins M.J."/>
            <person name="Karaoz U."/>
            <person name="Brodie E.L."/>
            <person name="Williams K.H."/>
            <person name="Hubbard S.S."/>
            <person name="Banfield J.F."/>
        </authorList>
    </citation>
    <scope>NUCLEOTIDE SEQUENCE [LARGE SCALE GENOMIC DNA]</scope>
</reference>
<evidence type="ECO:0000313" key="3">
    <source>
        <dbReference type="Proteomes" id="UP000178449"/>
    </source>
</evidence>
<feature type="signal peptide" evidence="1">
    <location>
        <begin position="1"/>
        <end position="23"/>
    </location>
</feature>
<dbReference type="EMBL" id="MFNE01000020">
    <property type="protein sequence ID" value="OGG95547.1"/>
    <property type="molecule type" value="Genomic_DNA"/>
</dbReference>
<accession>A0A1F6GBP8</accession>
<gene>
    <name evidence="2" type="ORF">A2527_06880</name>
</gene>
<comment type="caution">
    <text evidence="2">The sequence shown here is derived from an EMBL/GenBank/DDBJ whole genome shotgun (WGS) entry which is preliminary data.</text>
</comment>
<sequence>MNNKYLTLVTAVSLLLAGLSAHGEAINDSVRGIPKPKICLESNIRCILKQQGDTIYWCLKSSIQRNLDTEHNAHPITKSLKGNMGNCAKIVPVNDYPTE</sequence>
<dbReference type="Proteomes" id="UP000178449">
    <property type="component" value="Unassembled WGS sequence"/>
</dbReference>
<evidence type="ECO:0000256" key="1">
    <source>
        <dbReference type="SAM" id="SignalP"/>
    </source>
</evidence>
<proteinExistence type="predicted"/>
<feature type="chain" id="PRO_5009524642" evidence="1">
    <location>
        <begin position="24"/>
        <end position="99"/>
    </location>
</feature>